<dbReference type="OrthoDB" id="6286837at2759"/>
<dbReference type="Gene3D" id="1.10.533.10">
    <property type="entry name" value="Death Domain, Fas"/>
    <property type="match status" value="1"/>
</dbReference>
<name>A0A1I8J1A2_9PLAT</name>
<accession>A0A1I8J1A2</accession>
<evidence type="ECO:0000313" key="2">
    <source>
        <dbReference type="WBParaSite" id="maker-uti_cns_0045422-snap-gene-0.4-mRNA-1"/>
    </source>
</evidence>
<dbReference type="PROSITE" id="PS50017">
    <property type="entry name" value="DEATH_DOMAIN"/>
    <property type="match status" value="1"/>
</dbReference>
<dbReference type="InterPro" id="IPR011029">
    <property type="entry name" value="DEATH-like_dom_sf"/>
</dbReference>
<dbReference type="AlphaFoldDB" id="A0A1I8J1A2"/>
<dbReference type="WBParaSite" id="maker-uti_cns_0045422-snap-gene-0.4-mRNA-1">
    <property type="protein sequence ID" value="maker-uti_cns_0045422-snap-gene-0.4-mRNA-1"/>
    <property type="gene ID" value="maker-uti_cns_0045422-snap-gene-0.4"/>
</dbReference>
<dbReference type="Proteomes" id="UP000095280">
    <property type="component" value="Unplaced"/>
</dbReference>
<dbReference type="InterPro" id="IPR000488">
    <property type="entry name" value="Death_dom"/>
</dbReference>
<protein>
    <submittedName>
        <fullName evidence="2">Death domain-containing protein</fullName>
    </submittedName>
</protein>
<reference evidence="2" key="1">
    <citation type="submission" date="2016-11" db="UniProtKB">
        <authorList>
            <consortium name="WormBaseParasite"/>
        </authorList>
    </citation>
    <scope>IDENTIFICATION</scope>
</reference>
<keyword evidence="1" id="KW-1185">Reference proteome</keyword>
<sequence>MPAVTTLAFYREPQTVDSFLRERPKSLLALRAACRQEIDAVLVVLREIELDYLHPHETQEDFIRENLFTFKRLMMAGGIREIRKTFDIENMMESLNSLGTESIKYTESMQKVRQLQQHVGDFLPEKFTPFNERLTKVMQCLRKYCLSFYRGTTQRSPDKYLDTPFKYEQKRLELTTRMQKIIMGLTEKFFVFGSVGLGLQGFSYNVQQLARRVGCGEISLLLLLPEACEQVREACQLLNNWIELDKEYVENLGNDLVGIELEQSSASRKYQEEYTKMVQLKHRQAAILKRIDAYEKELPDFQQKKKHVGRRHHLALVEMKKCEYHLHRAKTVLGDIKRHPETFFTEEEMQRAKLESTLELKRQKTIFPKISKKVEITESIVKHCAQRDSEHEADKRAAMELQFQIDKSSRIVAALQEKLERSTRYEKVLRHIFTLKQSPSSMKKIFHNLQLDDRLQNSLIKERSVSPTLMLAPEIEEYTLGNPIQMACRVVAKAIEQDWFRLYFQLPFYPPRGQVDLDADVDRINKRLVRGNRQELATEMLATWRRLHTRANVEALKEALGRIGRQDLSQRVDAHLARRLHVQASQQRSMQSMTTARQQDAVRTYTSLPAL</sequence>
<evidence type="ECO:0000313" key="1">
    <source>
        <dbReference type="Proteomes" id="UP000095280"/>
    </source>
</evidence>
<dbReference type="CDD" id="cd01670">
    <property type="entry name" value="Death"/>
    <property type="match status" value="1"/>
</dbReference>
<organism evidence="1 2">
    <name type="scientific">Macrostomum lignano</name>
    <dbReference type="NCBI Taxonomy" id="282301"/>
    <lineage>
        <taxon>Eukaryota</taxon>
        <taxon>Metazoa</taxon>
        <taxon>Spiralia</taxon>
        <taxon>Lophotrochozoa</taxon>
        <taxon>Platyhelminthes</taxon>
        <taxon>Rhabditophora</taxon>
        <taxon>Macrostomorpha</taxon>
        <taxon>Macrostomida</taxon>
        <taxon>Macrostomidae</taxon>
        <taxon>Macrostomum</taxon>
    </lineage>
</organism>
<proteinExistence type="predicted"/>
<dbReference type="GO" id="GO:0007165">
    <property type="term" value="P:signal transduction"/>
    <property type="evidence" value="ECO:0007669"/>
    <property type="project" value="InterPro"/>
</dbReference>